<dbReference type="EMBL" id="NBSH01000002">
    <property type="protein sequence ID" value="ORX40333.1"/>
    <property type="molecule type" value="Genomic_DNA"/>
</dbReference>
<keyword evidence="4" id="KW-1185">Reference proteome</keyword>
<dbReference type="RefSeq" id="XP_021874118.1">
    <property type="nucleotide sequence ID" value="XM_022014917.1"/>
</dbReference>
<dbReference type="AlphaFoldDB" id="A0A1Y1UQL1"/>
<reference evidence="3 4" key="1">
    <citation type="submission" date="2017-03" db="EMBL/GenBank/DDBJ databases">
        <title>Widespread Adenine N6-methylation of Active Genes in Fungi.</title>
        <authorList>
            <consortium name="DOE Joint Genome Institute"/>
            <person name="Mondo S.J."/>
            <person name="Dannebaum R.O."/>
            <person name="Kuo R.C."/>
            <person name="Louie K.B."/>
            <person name="Bewick A.J."/>
            <person name="Labutti K."/>
            <person name="Haridas S."/>
            <person name="Kuo A."/>
            <person name="Salamov A."/>
            <person name="Ahrendt S.R."/>
            <person name="Lau R."/>
            <person name="Bowen B.P."/>
            <person name="Lipzen A."/>
            <person name="Sullivan W."/>
            <person name="Andreopoulos W.B."/>
            <person name="Clum A."/>
            <person name="Lindquist E."/>
            <person name="Daum C."/>
            <person name="Northen T.R."/>
            <person name="Ramamoorthy G."/>
            <person name="Schmitz R.J."/>
            <person name="Gryganskyi A."/>
            <person name="Culley D."/>
            <person name="Magnuson J."/>
            <person name="James T.Y."/>
            <person name="O'Malley M.A."/>
            <person name="Stajich J.E."/>
            <person name="Spatafora J.W."/>
            <person name="Visel A."/>
            <person name="Grigoriev I.V."/>
        </authorList>
    </citation>
    <scope>NUCLEOTIDE SEQUENCE [LARGE SCALE GENOMIC DNA]</scope>
    <source>
        <strain evidence="3 4">NRRL Y-17943</strain>
    </source>
</reference>
<gene>
    <name evidence="3" type="ORF">BD324DRAFT_617369</name>
</gene>
<sequence length="700" mass="79919">MSRNHPHEALLNEAILDALALPNADAREEQIVESHAGSYKWLGDPAGPLDRFLNDSSQRLFWISGRPGSGKSTLLRYLKHRSGLSERLRRWGAGHRLHIASFFFWESGLVSQRSLEGLFRSLLHQLLSSCPALIRQVFHSLYVEIQSATTLERVRRLAAWEIEDLAAAYDAFLDIIHRQGEQKVFLLLDGLDEFEGNHSEIIRLVESATRHSDVKVCVSSRPWRIFEEAFSNVAQLRLQDVTRNDMQRYVTDRLAGQASDSVIDAVVEKAEGVFFWSTIACNELQSRTKGAAVRSEDVESLPLGLDALYRHLLTEAPESTCKMAATYFSLILAREDVCMFTRNDETALVTAWELVLATHLDHDQATMRHMDSMAKETIRSLLSETIAQILDSTRRLVQFSGPEDGLAHQSVSFYHRTVRTWVRGPDGAKLLQYAKDDPHSLLLRSVLLCWRIPSSGTLRRQRNVSGWWSRIMTGFTHARLASDIAQGQIFDLLMCLNETLNDLYLARVESEDPREAHALDNWARSCFGTLESRGRTPYEDAFLALAVSFGLTSFVDRYLKEGRYEPGNGYPLLCWTTRYLFDRQSSIYPLTDPAIVHALLRFGLDPNQRMLLPKKREAKDDEPPNYLASPWKMCLESVQQALRRGWVERSPPEKSRWKQVIELFLEYNADRNVTVQTTHKDRREKGSVLLDRLDAWAGDD</sequence>
<dbReference type="PANTHER" id="PTHR10039:SF5">
    <property type="entry name" value="NACHT DOMAIN-CONTAINING PROTEIN"/>
    <property type="match status" value="1"/>
</dbReference>
<dbReference type="GeneID" id="33556725"/>
<dbReference type="InterPro" id="IPR027417">
    <property type="entry name" value="P-loop_NTPase"/>
</dbReference>
<dbReference type="Proteomes" id="UP000193218">
    <property type="component" value="Unassembled WGS sequence"/>
</dbReference>
<dbReference type="SUPFAM" id="SSF52540">
    <property type="entry name" value="P-loop containing nucleoside triphosphate hydrolases"/>
    <property type="match status" value="1"/>
</dbReference>
<dbReference type="InterPro" id="IPR056884">
    <property type="entry name" value="NPHP3-like_N"/>
</dbReference>
<dbReference type="Pfam" id="PF24883">
    <property type="entry name" value="NPHP3_N"/>
    <property type="match status" value="1"/>
</dbReference>
<dbReference type="STRING" id="4999.A0A1Y1UQL1"/>
<proteinExistence type="predicted"/>
<dbReference type="InParanoid" id="A0A1Y1UQL1"/>
<accession>A0A1Y1UQL1</accession>
<protein>
    <recommendedName>
        <fullName evidence="2">Nephrocystin 3-like N-terminal domain-containing protein</fullName>
    </recommendedName>
</protein>
<comment type="caution">
    <text evidence="3">The sequence shown here is derived from an EMBL/GenBank/DDBJ whole genome shotgun (WGS) entry which is preliminary data.</text>
</comment>
<dbReference type="PANTHER" id="PTHR10039">
    <property type="entry name" value="AMELOGENIN"/>
    <property type="match status" value="1"/>
</dbReference>
<evidence type="ECO:0000313" key="3">
    <source>
        <dbReference type="EMBL" id="ORX40333.1"/>
    </source>
</evidence>
<keyword evidence="1" id="KW-0677">Repeat</keyword>
<dbReference type="OrthoDB" id="443402at2759"/>
<evidence type="ECO:0000259" key="2">
    <source>
        <dbReference type="Pfam" id="PF24883"/>
    </source>
</evidence>
<evidence type="ECO:0000256" key="1">
    <source>
        <dbReference type="ARBA" id="ARBA00022737"/>
    </source>
</evidence>
<name>A0A1Y1UQL1_9TREE</name>
<feature type="domain" description="Nephrocystin 3-like N-terminal" evidence="2">
    <location>
        <begin position="52"/>
        <end position="221"/>
    </location>
</feature>
<dbReference type="Gene3D" id="3.40.50.300">
    <property type="entry name" value="P-loop containing nucleotide triphosphate hydrolases"/>
    <property type="match status" value="1"/>
</dbReference>
<organism evidence="3 4">
    <name type="scientific">Kockovaella imperatae</name>
    <dbReference type="NCBI Taxonomy" id="4999"/>
    <lineage>
        <taxon>Eukaryota</taxon>
        <taxon>Fungi</taxon>
        <taxon>Dikarya</taxon>
        <taxon>Basidiomycota</taxon>
        <taxon>Agaricomycotina</taxon>
        <taxon>Tremellomycetes</taxon>
        <taxon>Tremellales</taxon>
        <taxon>Cuniculitremaceae</taxon>
        <taxon>Kockovaella</taxon>
    </lineage>
</organism>
<evidence type="ECO:0000313" key="4">
    <source>
        <dbReference type="Proteomes" id="UP000193218"/>
    </source>
</evidence>